<evidence type="ECO:0000313" key="3">
    <source>
        <dbReference type="Proteomes" id="UP001501326"/>
    </source>
</evidence>
<protein>
    <submittedName>
        <fullName evidence="2">GNAT family N-acetyltransferase</fullName>
    </submittedName>
</protein>
<accession>A0ABN3UIL5</accession>
<evidence type="ECO:0000259" key="1">
    <source>
        <dbReference type="PROSITE" id="PS51186"/>
    </source>
</evidence>
<organism evidence="2 3">
    <name type="scientific">Pedococcus aerophilus</name>
    <dbReference type="NCBI Taxonomy" id="436356"/>
    <lineage>
        <taxon>Bacteria</taxon>
        <taxon>Bacillati</taxon>
        <taxon>Actinomycetota</taxon>
        <taxon>Actinomycetes</taxon>
        <taxon>Micrococcales</taxon>
        <taxon>Intrasporangiaceae</taxon>
        <taxon>Pedococcus</taxon>
    </lineage>
</organism>
<feature type="domain" description="N-acetyltransferase" evidence="1">
    <location>
        <begin position="16"/>
        <end position="185"/>
    </location>
</feature>
<evidence type="ECO:0000313" key="2">
    <source>
        <dbReference type="EMBL" id="GAA2732632.1"/>
    </source>
</evidence>
<sequence>MADPTTPVTELRTERLLLRQWRPEDRAPFAALNDDPGVMEHFPGRLTREASDAMADRIEAFLAEHGWGLWATEVLETGEFIGFVGLSIPRFEEHFTPCVEIGWRLARSSWGRGYAPEAARAALAHAFGPLGLDEVVAMTIPANDRSQSVMRKIGMARDESADFDHPLIAEGDPTRRHVLYRVSRGSWPGAGTATQK</sequence>
<dbReference type="RefSeq" id="WP_344190658.1">
    <property type="nucleotide sequence ID" value="NZ_BAAARN010000001.1"/>
</dbReference>
<dbReference type="SUPFAM" id="SSF55729">
    <property type="entry name" value="Acyl-CoA N-acyltransferases (Nat)"/>
    <property type="match status" value="1"/>
</dbReference>
<name>A0ABN3UIL5_9MICO</name>
<dbReference type="PANTHER" id="PTHR43792:SF1">
    <property type="entry name" value="N-ACETYLTRANSFERASE DOMAIN-CONTAINING PROTEIN"/>
    <property type="match status" value="1"/>
</dbReference>
<dbReference type="Gene3D" id="3.40.630.30">
    <property type="match status" value="1"/>
</dbReference>
<dbReference type="Proteomes" id="UP001501326">
    <property type="component" value="Unassembled WGS sequence"/>
</dbReference>
<dbReference type="InterPro" id="IPR000182">
    <property type="entry name" value="GNAT_dom"/>
</dbReference>
<reference evidence="2 3" key="1">
    <citation type="journal article" date="2019" name="Int. J. Syst. Evol. Microbiol.">
        <title>The Global Catalogue of Microorganisms (GCM) 10K type strain sequencing project: providing services to taxonomists for standard genome sequencing and annotation.</title>
        <authorList>
            <consortium name="The Broad Institute Genomics Platform"/>
            <consortium name="The Broad Institute Genome Sequencing Center for Infectious Disease"/>
            <person name="Wu L."/>
            <person name="Ma J."/>
        </authorList>
    </citation>
    <scope>NUCLEOTIDE SEQUENCE [LARGE SCALE GENOMIC DNA]</scope>
    <source>
        <strain evidence="2 3">JCM 16378</strain>
    </source>
</reference>
<dbReference type="EMBL" id="BAAARN010000001">
    <property type="protein sequence ID" value="GAA2732632.1"/>
    <property type="molecule type" value="Genomic_DNA"/>
</dbReference>
<gene>
    <name evidence="2" type="ORF">GCM10009867_08920</name>
</gene>
<dbReference type="InterPro" id="IPR051531">
    <property type="entry name" value="N-acetyltransferase"/>
</dbReference>
<proteinExistence type="predicted"/>
<dbReference type="Pfam" id="PF13302">
    <property type="entry name" value="Acetyltransf_3"/>
    <property type="match status" value="1"/>
</dbReference>
<keyword evidence="3" id="KW-1185">Reference proteome</keyword>
<dbReference type="PANTHER" id="PTHR43792">
    <property type="entry name" value="GNAT FAMILY, PUTATIVE (AFU_ORTHOLOGUE AFUA_3G00765)-RELATED-RELATED"/>
    <property type="match status" value="1"/>
</dbReference>
<comment type="caution">
    <text evidence="2">The sequence shown here is derived from an EMBL/GenBank/DDBJ whole genome shotgun (WGS) entry which is preliminary data.</text>
</comment>
<dbReference type="PROSITE" id="PS51186">
    <property type="entry name" value="GNAT"/>
    <property type="match status" value="1"/>
</dbReference>
<dbReference type="InterPro" id="IPR016181">
    <property type="entry name" value="Acyl_CoA_acyltransferase"/>
</dbReference>